<comment type="caution">
    <text evidence="6">The sequence shown here is derived from an EMBL/GenBank/DDBJ whole genome shotgun (WGS) entry which is preliminary data.</text>
</comment>
<evidence type="ECO:0000256" key="4">
    <source>
        <dbReference type="ARBA" id="ARBA00022803"/>
    </source>
</evidence>
<feature type="domain" description="O-GlcNAc transferase C-terminal" evidence="5">
    <location>
        <begin position="130"/>
        <end position="169"/>
    </location>
</feature>
<evidence type="ECO:0000256" key="2">
    <source>
        <dbReference type="ARBA" id="ARBA00022679"/>
    </source>
</evidence>
<evidence type="ECO:0000256" key="1">
    <source>
        <dbReference type="ARBA" id="ARBA00004922"/>
    </source>
</evidence>
<evidence type="ECO:0000313" key="6">
    <source>
        <dbReference type="EMBL" id="KVH97002.1"/>
    </source>
</evidence>
<dbReference type="EMBL" id="LEKV01003901">
    <property type="protein sequence ID" value="KVH97002.1"/>
    <property type="molecule type" value="Genomic_DNA"/>
</dbReference>
<keyword evidence="4" id="KW-0802">TPR repeat</keyword>
<evidence type="ECO:0000313" key="7">
    <source>
        <dbReference type="Proteomes" id="UP000243975"/>
    </source>
</evidence>
<dbReference type="PANTHER" id="PTHR44366">
    <property type="entry name" value="UDP-N-ACETYLGLUCOSAMINE--PEPTIDE N-ACETYLGLUCOSAMINYLTRANSFERASE 110 KDA SUBUNIT"/>
    <property type="match status" value="1"/>
</dbReference>
<dbReference type="Gene3D" id="3.40.50.11380">
    <property type="match status" value="1"/>
</dbReference>
<keyword evidence="3" id="KW-0677">Repeat</keyword>
<dbReference type="STRING" id="59895.A0A124SDI0"/>
<sequence>MSVISSVQPFHAIAYPLDPNLALEISRKYAAYYSVISSRFSLPVFNHPLPLPMKSTEDNNQLHIRFVSSDFGNHPLSLLMGSVFGMYDRENVEVSCYALSPNDWSEWRLQIQLEAEHFKDISAMTSDMISSYIQYLVTDEFVSPTSFSHLYSEKLVHLPHCYFVNDYKQKNLDGVQQDQIIFTDIAMKQEHIRRSSLADICLDIMLCNAHTTGTDVLWAGLLMVTLPLEKMATRVVGSLYLATRVGEEMIVNNVEYENRAMYLALNRIKLQDLTNRLNLSCLICPLFDKSRSVKNLERSYFKMWNLHCSGQQPQQLKVADNDFEYPYDH</sequence>
<protein>
    <recommendedName>
        <fullName evidence="5">O-GlcNAc transferase C-terminal domain-containing protein</fullName>
    </recommendedName>
</protein>
<dbReference type="PANTHER" id="PTHR44366:SF1">
    <property type="entry name" value="UDP-N-ACETYLGLUCOSAMINE--PEPTIDE N-ACETYLGLUCOSAMINYLTRANSFERASE 110 KDA SUBUNIT"/>
    <property type="match status" value="1"/>
</dbReference>
<accession>A0A124SDI0</accession>
<name>A0A124SDI0_CYNCS</name>
<dbReference type="GO" id="GO:0097363">
    <property type="term" value="F:protein O-acetylglucosaminyltransferase activity"/>
    <property type="evidence" value="ECO:0007669"/>
    <property type="project" value="TreeGrafter"/>
</dbReference>
<dbReference type="GO" id="GO:0006493">
    <property type="term" value="P:protein O-linked glycosylation"/>
    <property type="evidence" value="ECO:0007669"/>
    <property type="project" value="InterPro"/>
</dbReference>
<feature type="domain" description="O-GlcNAc transferase C-terminal" evidence="5">
    <location>
        <begin position="5"/>
        <end position="125"/>
    </location>
</feature>
<dbReference type="FunFam" id="3.40.50.11380:FF:000003">
    <property type="entry name" value="probable UDP-N-acetylglucosamine--peptide N-acetylglucosaminyltransferase SEC"/>
    <property type="match status" value="1"/>
</dbReference>
<keyword evidence="7" id="KW-1185">Reference proteome</keyword>
<reference evidence="6 7" key="1">
    <citation type="journal article" date="2016" name="Sci. Rep.">
        <title>The genome sequence of the outbreeding globe artichoke constructed de novo incorporating a phase-aware low-pass sequencing strategy of F1 progeny.</title>
        <authorList>
            <person name="Scaglione D."/>
            <person name="Reyes-Chin-Wo S."/>
            <person name="Acquadro A."/>
            <person name="Froenicke L."/>
            <person name="Portis E."/>
            <person name="Beitel C."/>
            <person name="Tirone M."/>
            <person name="Mauro R."/>
            <person name="Lo Monaco A."/>
            <person name="Mauromicale G."/>
            <person name="Faccioli P."/>
            <person name="Cattivelli L."/>
            <person name="Rieseberg L."/>
            <person name="Michelmore R."/>
            <person name="Lanteri S."/>
        </authorList>
    </citation>
    <scope>NUCLEOTIDE SEQUENCE [LARGE SCALE GENOMIC DNA]</scope>
    <source>
        <strain evidence="6">2C</strain>
    </source>
</reference>
<dbReference type="Gramene" id="KVH97002">
    <property type="protein sequence ID" value="KVH97002"/>
    <property type="gene ID" value="Ccrd_000906"/>
</dbReference>
<dbReference type="InterPro" id="IPR029489">
    <property type="entry name" value="OGT/SEC/SPY_C"/>
</dbReference>
<dbReference type="AlphaFoldDB" id="A0A124SDI0"/>
<dbReference type="InterPro" id="IPR037919">
    <property type="entry name" value="OGT"/>
</dbReference>
<evidence type="ECO:0000259" key="5">
    <source>
        <dbReference type="Pfam" id="PF13844"/>
    </source>
</evidence>
<evidence type="ECO:0000256" key="3">
    <source>
        <dbReference type="ARBA" id="ARBA00022737"/>
    </source>
</evidence>
<dbReference type="Gene3D" id="3.40.50.2000">
    <property type="entry name" value="Glycogen Phosphorylase B"/>
    <property type="match status" value="1"/>
</dbReference>
<comment type="pathway">
    <text evidence="1">Protein modification; protein glycosylation.</text>
</comment>
<dbReference type="Proteomes" id="UP000243975">
    <property type="component" value="Unassembled WGS sequence"/>
</dbReference>
<feature type="domain" description="O-GlcNAc transferase C-terminal" evidence="5">
    <location>
        <begin position="173"/>
        <end position="294"/>
    </location>
</feature>
<keyword evidence="2" id="KW-0808">Transferase</keyword>
<gene>
    <name evidence="6" type="ORF">Ccrd_000906</name>
</gene>
<organism evidence="6 7">
    <name type="scientific">Cynara cardunculus var. scolymus</name>
    <name type="common">Globe artichoke</name>
    <name type="synonym">Cynara scolymus</name>
    <dbReference type="NCBI Taxonomy" id="59895"/>
    <lineage>
        <taxon>Eukaryota</taxon>
        <taxon>Viridiplantae</taxon>
        <taxon>Streptophyta</taxon>
        <taxon>Embryophyta</taxon>
        <taxon>Tracheophyta</taxon>
        <taxon>Spermatophyta</taxon>
        <taxon>Magnoliopsida</taxon>
        <taxon>eudicotyledons</taxon>
        <taxon>Gunneridae</taxon>
        <taxon>Pentapetalae</taxon>
        <taxon>asterids</taxon>
        <taxon>campanulids</taxon>
        <taxon>Asterales</taxon>
        <taxon>Asteraceae</taxon>
        <taxon>Carduoideae</taxon>
        <taxon>Cardueae</taxon>
        <taxon>Carduinae</taxon>
        <taxon>Cynara</taxon>
    </lineage>
</organism>
<dbReference type="Pfam" id="PF13844">
    <property type="entry name" value="Glyco_transf_41"/>
    <property type="match status" value="3"/>
</dbReference>
<proteinExistence type="predicted"/>